<evidence type="ECO:0000256" key="7">
    <source>
        <dbReference type="ARBA" id="ARBA00022771"/>
    </source>
</evidence>
<dbReference type="FunFam" id="1.10.287.690:FF:000003">
    <property type="entry name" value="DNA polymerase"/>
    <property type="match status" value="1"/>
</dbReference>
<name>A0A1I7VYJ1_LOALO</name>
<dbReference type="Gene3D" id="3.30.420.10">
    <property type="entry name" value="Ribonuclease H-like superfamily/Ribonuclease H"/>
    <property type="match status" value="1"/>
</dbReference>
<dbReference type="InterPro" id="IPR043502">
    <property type="entry name" value="DNA/RNA_pol_sf"/>
</dbReference>
<dbReference type="STRING" id="7209.A0A1I7VYJ1"/>
<dbReference type="InterPro" id="IPR012337">
    <property type="entry name" value="RNaseH-like_sf"/>
</dbReference>
<dbReference type="SUPFAM" id="SSF53098">
    <property type="entry name" value="Ribonuclease H-like"/>
    <property type="match status" value="1"/>
</dbReference>
<evidence type="ECO:0000259" key="14">
    <source>
        <dbReference type="Pfam" id="PF00136"/>
    </source>
</evidence>
<evidence type="ECO:0000256" key="13">
    <source>
        <dbReference type="SAM" id="MobiDB-lite"/>
    </source>
</evidence>
<dbReference type="PANTHER" id="PTHR45861:SF1">
    <property type="entry name" value="DNA POLYMERASE ALPHA CATALYTIC SUBUNIT"/>
    <property type="match status" value="1"/>
</dbReference>
<dbReference type="Pfam" id="PF00136">
    <property type="entry name" value="DNA_pol_B"/>
    <property type="match status" value="1"/>
</dbReference>
<comment type="catalytic activity">
    <reaction evidence="12">
        <text>DNA(n) + a 2'-deoxyribonucleoside 5'-triphosphate = DNA(n+1) + diphosphate</text>
        <dbReference type="Rhea" id="RHEA:22508"/>
        <dbReference type="Rhea" id="RHEA-COMP:17339"/>
        <dbReference type="Rhea" id="RHEA-COMP:17340"/>
        <dbReference type="ChEBI" id="CHEBI:33019"/>
        <dbReference type="ChEBI" id="CHEBI:61560"/>
        <dbReference type="ChEBI" id="CHEBI:173112"/>
        <dbReference type="EC" id="2.7.7.7"/>
    </reaction>
</comment>
<dbReference type="EC" id="2.7.7.7" evidence="12"/>
<dbReference type="Pfam" id="PF03104">
    <property type="entry name" value="DNA_pol_B_exo1"/>
    <property type="match status" value="1"/>
</dbReference>
<keyword evidence="6" id="KW-0479">Metal-binding</keyword>
<dbReference type="InterPro" id="IPR015088">
    <property type="entry name" value="Znf_DNA-dir_DNA_pol_B_alpha"/>
</dbReference>
<feature type="domain" description="Zinc finger DNA-directed DNA polymerase family B alpha" evidence="16">
    <location>
        <begin position="1279"/>
        <end position="1459"/>
    </location>
</feature>
<dbReference type="PANTHER" id="PTHR45861">
    <property type="entry name" value="DNA POLYMERASE ALPHA CATALYTIC SUBUNIT"/>
    <property type="match status" value="1"/>
</dbReference>
<dbReference type="NCBIfam" id="TIGR00592">
    <property type="entry name" value="pol2"/>
    <property type="match status" value="1"/>
</dbReference>
<evidence type="ECO:0000256" key="5">
    <source>
        <dbReference type="ARBA" id="ARBA00022705"/>
    </source>
</evidence>
<dbReference type="GO" id="GO:0006273">
    <property type="term" value="P:lagging strand elongation"/>
    <property type="evidence" value="ECO:0007669"/>
    <property type="project" value="TreeGrafter"/>
</dbReference>
<dbReference type="Pfam" id="PF12254">
    <property type="entry name" value="DNA_pol_alpha_N"/>
    <property type="match status" value="1"/>
</dbReference>
<reference evidence="18" key="1">
    <citation type="submission" date="2012-04" db="EMBL/GenBank/DDBJ databases">
        <title>The Genome Sequence of Loa loa.</title>
        <authorList>
            <consortium name="The Broad Institute Genome Sequencing Platform"/>
            <consortium name="Broad Institute Genome Sequencing Center for Infectious Disease"/>
            <person name="Nutman T.B."/>
            <person name="Fink D.L."/>
            <person name="Russ C."/>
            <person name="Young S."/>
            <person name="Zeng Q."/>
            <person name="Gargeya S."/>
            <person name="Alvarado L."/>
            <person name="Berlin A."/>
            <person name="Chapman S.B."/>
            <person name="Chen Z."/>
            <person name="Freedman E."/>
            <person name="Gellesch M."/>
            <person name="Goldberg J."/>
            <person name="Griggs A."/>
            <person name="Gujja S."/>
            <person name="Heilman E.R."/>
            <person name="Heiman D."/>
            <person name="Howarth C."/>
            <person name="Mehta T."/>
            <person name="Neiman D."/>
            <person name="Pearson M."/>
            <person name="Roberts A."/>
            <person name="Saif S."/>
            <person name="Shea T."/>
            <person name="Shenoy N."/>
            <person name="Sisk P."/>
            <person name="Stolte C."/>
            <person name="Sykes S."/>
            <person name="White J."/>
            <person name="Yandava C."/>
            <person name="Haas B."/>
            <person name="Henn M.R."/>
            <person name="Nusbaum C."/>
            <person name="Birren B."/>
        </authorList>
    </citation>
    <scope>NUCLEOTIDE SEQUENCE [LARGE SCALE GENOMIC DNA]</scope>
</reference>
<dbReference type="InterPro" id="IPR042087">
    <property type="entry name" value="DNA_pol_B_thumb"/>
</dbReference>
<dbReference type="Gene3D" id="3.90.1600.10">
    <property type="entry name" value="Palm domain of DNA polymerase"/>
    <property type="match status" value="1"/>
</dbReference>
<evidence type="ECO:0000256" key="10">
    <source>
        <dbReference type="ARBA" id="ARBA00023125"/>
    </source>
</evidence>
<dbReference type="InterPro" id="IPR006172">
    <property type="entry name" value="DNA-dir_DNA_pol_B"/>
</dbReference>
<keyword evidence="5 12" id="KW-0235">DNA replication</keyword>
<keyword evidence="4 12" id="KW-0548">Nucleotidyltransferase</keyword>
<dbReference type="InterPro" id="IPR024647">
    <property type="entry name" value="DNA_pol_a_cat_su_N"/>
</dbReference>
<evidence type="ECO:0000256" key="6">
    <source>
        <dbReference type="ARBA" id="ARBA00022723"/>
    </source>
</evidence>
<dbReference type="CDD" id="cd05532">
    <property type="entry name" value="POLBc_alpha"/>
    <property type="match status" value="1"/>
</dbReference>
<evidence type="ECO:0000313" key="18">
    <source>
        <dbReference type="Proteomes" id="UP000095285"/>
    </source>
</evidence>
<dbReference type="Gene3D" id="1.10.287.690">
    <property type="entry name" value="Helix hairpin bin"/>
    <property type="match status" value="1"/>
</dbReference>
<dbReference type="SUPFAM" id="SSF90234">
    <property type="entry name" value="Zinc finger domain of DNA polymerase-alpha"/>
    <property type="match status" value="1"/>
</dbReference>
<dbReference type="GO" id="GO:0000166">
    <property type="term" value="F:nucleotide binding"/>
    <property type="evidence" value="ECO:0007669"/>
    <property type="project" value="InterPro"/>
</dbReference>
<keyword evidence="11" id="KW-0539">Nucleus</keyword>
<keyword evidence="7" id="KW-0863">Zinc-finger</keyword>
<evidence type="ECO:0000256" key="9">
    <source>
        <dbReference type="ARBA" id="ARBA00022932"/>
    </source>
</evidence>
<organism evidence="18 19">
    <name type="scientific">Loa loa</name>
    <name type="common">Eye worm</name>
    <name type="synonym">Filaria loa</name>
    <dbReference type="NCBI Taxonomy" id="7209"/>
    <lineage>
        <taxon>Eukaryota</taxon>
        <taxon>Metazoa</taxon>
        <taxon>Ecdysozoa</taxon>
        <taxon>Nematoda</taxon>
        <taxon>Chromadorea</taxon>
        <taxon>Rhabditida</taxon>
        <taxon>Spirurina</taxon>
        <taxon>Spiruromorpha</taxon>
        <taxon>Filarioidea</taxon>
        <taxon>Onchocercidae</taxon>
        <taxon>Loa</taxon>
    </lineage>
</organism>
<comment type="similarity">
    <text evidence="2 12">Belongs to the DNA polymerase type-B family.</text>
</comment>
<dbReference type="Proteomes" id="UP000095285">
    <property type="component" value="Unassembled WGS sequence"/>
</dbReference>
<dbReference type="SMART" id="SM00486">
    <property type="entry name" value="POLBc"/>
    <property type="match status" value="1"/>
</dbReference>
<dbReference type="GO" id="GO:1902975">
    <property type="term" value="P:mitotic DNA replication initiation"/>
    <property type="evidence" value="ECO:0007669"/>
    <property type="project" value="InterPro"/>
</dbReference>
<dbReference type="eggNOG" id="KOG0970">
    <property type="taxonomic scope" value="Eukaryota"/>
</dbReference>
<dbReference type="CDD" id="cd05776">
    <property type="entry name" value="DNA_polB_alpha_exo"/>
    <property type="match status" value="1"/>
</dbReference>
<dbReference type="Gene3D" id="1.10.132.60">
    <property type="entry name" value="DNA polymerase family B, C-terminal domain"/>
    <property type="match status" value="1"/>
</dbReference>
<dbReference type="Pfam" id="PF08996">
    <property type="entry name" value="zf-DNA_Pol"/>
    <property type="match status" value="1"/>
</dbReference>
<feature type="domain" description="DNA-directed DNA polymerase family B exonuclease" evidence="15">
    <location>
        <begin position="474"/>
        <end position="711"/>
    </location>
</feature>
<dbReference type="InterPro" id="IPR045846">
    <property type="entry name" value="POLBc_alpha"/>
</dbReference>
<reference evidence="19" key="2">
    <citation type="submission" date="2016-11" db="UniProtKB">
        <authorList>
            <consortium name="WormBaseParasite"/>
        </authorList>
    </citation>
    <scope>IDENTIFICATION</scope>
</reference>
<evidence type="ECO:0000259" key="15">
    <source>
        <dbReference type="Pfam" id="PF03104"/>
    </source>
</evidence>
<dbReference type="GO" id="GO:0005658">
    <property type="term" value="C:alpha DNA polymerase:primase complex"/>
    <property type="evidence" value="ECO:0007669"/>
    <property type="project" value="TreeGrafter"/>
</dbReference>
<dbReference type="InterPro" id="IPR038256">
    <property type="entry name" value="Pol_alpha_znc_sf"/>
</dbReference>
<keyword evidence="8" id="KW-0862">Zinc</keyword>
<dbReference type="Gene3D" id="2.40.50.730">
    <property type="match status" value="1"/>
</dbReference>
<evidence type="ECO:0000256" key="4">
    <source>
        <dbReference type="ARBA" id="ARBA00022695"/>
    </source>
</evidence>
<dbReference type="PRINTS" id="PR00106">
    <property type="entry name" value="DNAPOLB"/>
</dbReference>
<dbReference type="GO" id="GO:0003682">
    <property type="term" value="F:chromatin binding"/>
    <property type="evidence" value="ECO:0007669"/>
    <property type="project" value="TreeGrafter"/>
</dbReference>
<dbReference type="PROSITE" id="PS00116">
    <property type="entry name" value="DNA_POLYMERASE_B"/>
    <property type="match status" value="1"/>
</dbReference>
<evidence type="ECO:0000313" key="19">
    <source>
        <dbReference type="WBParaSite" id="EN70_7629"/>
    </source>
</evidence>
<feature type="region of interest" description="Disordered" evidence="13">
    <location>
        <begin position="813"/>
        <end position="834"/>
    </location>
</feature>
<dbReference type="GO" id="GO:0003887">
    <property type="term" value="F:DNA-directed DNA polymerase activity"/>
    <property type="evidence" value="ECO:0007669"/>
    <property type="project" value="UniProtKB-KW"/>
</dbReference>
<keyword evidence="10 12" id="KW-0238">DNA-binding</keyword>
<evidence type="ECO:0000256" key="11">
    <source>
        <dbReference type="ARBA" id="ARBA00023242"/>
    </source>
</evidence>
<evidence type="ECO:0000256" key="3">
    <source>
        <dbReference type="ARBA" id="ARBA00022679"/>
    </source>
</evidence>
<dbReference type="GO" id="GO:0003688">
    <property type="term" value="F:DNA replication origin binding"/>
    <property type="evidence" value="ECO:0007669"/>
    <property type="project" value="TreeGrafter"/>
</dbReference>
<dbReference type="GO" id="GO:0006272">
    <property type="term" value="P:leading strand elongation"/>
    <property type="evidence" value="ECO:0007669"/>
    <property type="project" value="TreeGrafter"/>
</dbReference>
<dbReference type="Gene3D" id="3.30.70.2820">
    <property type="match status" value="1"/>
</dbReference>
<evidence type="ECO:0000256" key="2">
    <source>
        <dbReference type="ARBA" id="ARBA00005755"/>
    </source>
</evidence>
<feature type="region of interest" description="Disordered" evidence="13">
    <location>
        <begin position="1"/>
        <end position="37"/>
    </location>
</feature>
<dbReference type="InterPro" id="IPR023211">
    <property type="entry name" value="DNA_pol_palm_dom_sf"/>
</dbReference>
<feature type="domain" description="DNA polymerase alpha catalytic subunit N-terminal" evidence="17">
    <location>
        <begin position="41"/>
        <end position="91"/>
    </location>
</feature>
<dbReference type="InterPro" id="IPR036397">
    <property type="entry name" value="RNaseH_sf"/>
</dbReference>
<dbReference type="Gene3D" id="1.10.3200.20">
    <property type="entry name" value="DNA Polymerase alpha, zinc finger"/>
    <property type="match status" value="1"/>
</dbReference>
<protein>
    <recommendedName>
        <fullName evidence="12">DNA polymerase</fullName>
        <ecNumber evidence="12">2.7.7.7</ecNumber>
    </recommendedName>
</protein>
<feature type="domain" description="DNA-directed DNA polymerase family B multifunctional" evidence="14">
    <location>
        <begin position="786"/>
        <end position="1234"/>
    </location>
</feature>
<evidence type="ECO:0000256" key="12">
    <source>
        <dbReference type="RuleBase" id="RU000442"/>
    </source>
</evidence>
<evidence type="ECO:0000256" key="1">
    <source>
        <dbReference type="ARBA" id="ARBA00004123"/>
    </source>
</evidence>
<accession>A0A1I7VYJ1</accession>
<keyword evidence="3 12" id="KW-0808">Transferase</keyword>
<keyword evidence="18" id="KW-1185">Reference proteome</keyword>
<sequence>MSSSDEEIIVRNPYTSITSNGRRSSRRSHVSRDQESKSLALEEMKRARDAGGVHRVDIANLVKPVYEEVDEEEYMKIVQERQRDDFVVDDGPYLTETLFGFNLSVIESEFKGKSNGSGYVDYGIDFFDEEQCSTTRKSKKPKEKKHNKRDKAKRKAIDDFFHTSKTKKVKEENALTVTDDPDVEALLNECDLSSFLNENAVEKMDGSKTDSLSLIRNQFVKESETASKLKESDEVNECREHLNATASPPLPAIIGAKNSTNLESVSQQSIEKKSAHEPVYADSFMDVHSVMNKYSDKCIVEEVVQSETCFIWADRKKAVDEQPMKDNIAATFGSFMRTNSKGESTLRFYWLDAFEDPIKIPGTVYLFGRLINDGLSESCCVIVKNIWRQVFFLPREKLLINEVQTDEVDLTQVNEEVQKILRSMGVKVVKCRPCEKKFAYNDGVVPRSAQVLEVHYSFNDPRLSVDLSGETFSHVFNTTANAMERLLIETGMKGPSWVEISGCDVSSLQVSYVKHEFVVDMKQMKSISILDCSDPPPDLNLLTMNIITVINHKKENEIVSISCIFDRKCTTANPTLNRNSLERFCILTKPTLTAYPFDLKKNLKQVGMETVVYETTNERHLLNHFLCKLQNLDPDAYAGHDLAAQFAILSSRLQKLGIAHWSRLGRLKRSIKIRQTLHMKTSQWELTAGRLVLDSRLSAMELVKMRSYDLSDLSSDLLGINHHFARKQDISANFAYVIQTNLRNSVQLIRFINNSWMDAWLSLAIIAELNALPLFIQITKIVGGVLSRTMLGGRAERNEYLLLHAFNKAGYVPPNKYQPDSKKRKQSGLKDTKSVDDDLEDYKKVQHNRKGQYVGGLVLDPKIGLYDTFVLLLDFNSLYPSIIQEYNICFTTVDMSKKDKNEMPELPSDVNEGILPREIRSLVERRRDVKRMMKSEKLTQQQRQQYDIRQMGLKLTANSMYGCLGFQQSRFYAKPLAALITAQGREILMHTKDLIEKNGYSVIYGDTDSVMINTGFSERSELQRVKKLGNEIKKIINQSYKKLEIDIDGIFMKLLLLKKKKYAGLAVDLNDERKTKREIKGLDIVRRDYSFIVKQIGNEILDIILSVQSQNRDEIIGQIHSRLRKLGKDIAQELLEISLFQIFKQLTRNPHEYANISVQPHAAVAQRLNATGKFKFHQGDTIGYIICEDGSGKPATQRAYHLTEVLESKDLRIDFQYYLVQQILPVVSRLCVPIEECNEAWVAQALGLDSVAYRKHAIYEENMDREEQSQSFPHYSLEYCESFKFVCPNDGCKHEFLVRECMVQDDNGEQKLWLNDCSVCRNSLLCFGAYLYNQLQLTLDKVISDYYKVSYVCDDIGCAYRTRTLVLEWTREGVPCPRCKSGFMRREYSSKRLYEQLIFYHKLFDVAKVIDNFTEEQRMKLRCGSGWKEANALLAGLLSLCDQYIADNQYNCVSLSYLFSVMGSL</sequence>
<dbReference type="InterPro" id="IPR017964">
    <property type="entry name" value="DNA-dir_DNA_pol_B_CS"/>
</dbReference>
<evidence type="ECO:0000256" key="8">
    <source>
        <dbReference type="ARBA" id="ARBA00022833"/>
    </source>
</evidence>
<evidence type="ECO:0000259" key="17">
    <source>
        <dbReference type="Pfam" id="PF12254"/>
    </source>
</evidence>
<keyword evidence="9 12" id="KW-0239">DNA-directed DNA polymerase</keyword>
<dbReference type="GO" id="GO:0008270">
    <property type="term" value="F:zinc ion binding"/>
    <property type="evidence" value="ECO:0007669"/>
    <property type="project" value="UniProtKB-KW"/>
</dbReference>
<proteinExistence type="inferred from homology"/>
<dbReference type="InterPro" id="IPR006134">
    <property type="entry name" value="DNA-dir_DNA_pol_B_multi_dom"/>
</dbReference>
<dbReference type="SUPFAM" id="SSF56672">
    <property type="entry name" value="DNA/RNA polymerases"/>
    <property type="match status" value="1"/>
</dbReference>
<comment type="subcellular location">
    <subcellularLocation>
        <location evidence="1">Nucleus</location>
    </subcellularLocation>
</comment>
<dbReference type="WBParaSite" id="EN70_7629">
    <property type="protein sequence ID" value="EN70_7629"/>
    <property type="gene ID" value="EN70_7629"/>
</dbReference>
<evidence type="ECO:0000259" key="16">
    <source>
        <dbReference type="Pfam" id="PF08996"/>
    </source>
</evidence>
<dbReference type="InterPro" id="IPR006133">
    <property type="entry name" value="DNA-dir_DNA_pol_B_exonuc"/>
</dbReference>
<dbReference type="GO" id="GO:0003697">
    <property type="term" value="F:single-stranded DNA binding"/>
    <property type="evidence" value="ECO:0007669"/>
    <property type="project" value="TreeGrafter"/>
</dbReference>